<reference evidence="1 2" key="1">
    <citation type="submission" date="2013-06" db="EMBL/GenBank/DDBJ databases">
        <authorList>
            <person name="Weinstock G."/>
            <person name="Sodergren E."/>
            <person name="Lobos E.A."/>
            <person name="Fulton L."/>
            <person name="Fulton R."/>
            <person name="Courtney L."/>
            <person name="Fronick C."/>
            <person name="O'Laughlin M."/>
            <person name="Godfrey J."/>
            <person name="Wilson R.M."/>
            <person name="Miner T."/>
            <person name="Farmer C."/>
            <person name="Delehaunty K."/>
            <person name="Cordes M."/>
            <person name="Minx P."/>
            <person name="Tomlinson C."/>
            <person name="Chen J."/>
            <person name="Wollam A."/>
            <person name="Pepin K.H."/>
            <person name="Bhonagiri V."/>
            <person name="Zhang X."/>
            <person name="Warren W."/>
            <person name="Mitreva M."/>
            <person name="Mardis E.R."/>
            <person name="Wilson R.K."/>
        </authorList>
    </citation>
    <scope>NUCLEOTIDE SEQUENCE [LARGE SCALE GENOMIC DNA]</scope>
    <source>
        <strain evidence="1 2">F0510</strain>
    </source>
</reference>
<accession>U1PV73</accession>
<sequence length="45" mass="5263">MDRDSEAAGFIVSEQWTMMTDTNRQLDAFLTYLLDGRAAQRRKRP</sequence>
<dbReference type="Proteomes" id="UP000016498">
    <property type="component" value="Unassembled WGS sequence"/>
</dbReference>
<evidence type="ECO:0000313" key="1">
    <source>
        <dbReference type="EMBL" id="ERH19800.1"/>
    </source>
</evidence>
<dbReference type="PATRIC" id="fig|1227262.3.peg.1123"/>
<evidence type="ECO:0000313" key="2">
    <source>
        <dbReference type="Proteomes" id="UP000016498"/>
    </source>
</evidence>
<name>U1PV73_9ACTO</name>
<proteinExistence type="predicted"/>
<protein>
    <submittedName>
        <fullName evidence="1">Uncharacterized protein</fullName>
    </submittedName>
</protein>
<dbReference type="AlphaFoldDB" id="U1PV73"/>
<dbReference type="RefSeq" id="WP_009234288.1">
    <property type="nucleotide sequence ID" value="NZ_KE951646.1"/>
</dbReference>
<organism evidence="1 2">
    <name type="scientific">Actinomyces johnsonii F0510</name>
    <dbReference type="NCBI Taxonomy" id="1227262"/>
    <lineage>
        <taxon>Bacteria</taxon>
        <taxon>Bacillati</taxon>
        <taxon>Actinomycetota</taxon>
        <taxon>Actinomycetes</taxon>
        <taxon>Actinomycetales</taxon>
        <taxon>Actinomycetaceae</taxon>
        <taxon>Actinomyces</taxon>
    </lineage>
</organism>
<comment type="caution">
    <text evidence="1">The sequence shown here is derived from an EMBL/GenBank/DDBJ whole genome shotgun (WGS) entry which is preliminary data.</text>
</comment>
<gene>
    <name evidence="1" type="ORF">HMPREF1549_01379</name>
</gene>
<dbReference type="EMBL" id="AWSD01000139">
    <property type="protein sequence ID" value="ERH19800.1"/>
    <property type="molecule type" value="Genomic_DNA"/>
</dbReference>
<dbReference type="HOGENOM" id="CLU_3195014_0_0_11"/>